<dbReference type="GO" id="GO:0009229">
    <property type="term" value="P:thiamine diphosphate biosynthetic process"/>
    <property type="evidence" value="ECO:0007669"/>
    <property type="project" value="UniProtKB-UniPathway"/>
</dbReference>
<comment type="catalytic activity">
    <reaction evidence="1">
        <text>4-amino-5-aminomethyl-2-methylpyrimidine + H2O = 4-amino-5-hydroxymethyl-2-methylpyrimidine + NH4(+)</text>
        <dbReference type="Rhea" id="RHEA:31799"/>
        <dbReference type="ChEBI" id="CHEBI:15377"/>
        <dbReference type="ChEBI" id="CHEBI:16892"/>
        <dbReference type="ChEBI" id="CHEBI:28938"/>
        <dbReference type="ChEBI" id="CHEBI:63416"/>
        <dbReference type="EC" id="3.5.99.2"/>
    </reaction>
</comment>
<comment type="similarity">
    <text evidence="1">Belongs to the TenA family.</text>
</comment>
<proteinExistence type="inferred from homology"/>
<organism evidence="3 4">
    <name type="scientific">Aureimonas flava</name>
    <dbReference type="NCBI Taxonomy" id="2320271"/>
    <lineage>
        <taxon>Bacteria</taxon>
        <taxon>Pseudomonadati</taxon>
        <taxon>Pseudomonadota</taxon>
        <taxon>Alphaproteobacteria</taxon>
        <taxon>Hyphomicrobiales</taxon>
        <taxon>Aurantimonadaceae</taxon>
        <taxon>Aureimonas</taxon>
    </lineage>
</organism>
<dbReference type="Gene3D" id="1.20.910.10">
    <property type="entry name" value="Heme oxygenase-like"/>
    <property type="match status" value="1"/>
</dbReference>
<name>A0A3A1WJU6_9HYPH</name>
<dbReference type="OrthoDB" id="34166at2"/>
<comment type="function">
    <text evidence="1">Catalyzes an amino-pyrimidine hydrolysis reaction at the C5' of the pyrimidine moiety of thiamine compounds, a reaction that is part of a thiamine salvage pathway.</text>
</comment>
<dbReference type="AlphaFoldDB" id="A0A3A1WJU6"/>
<dbReference type="SUPFAM" id="SSF48613">
    <property type="entry name" value="Heme oxygenase-like"/>
    <property type="match status" value="1"/>
</dbReference>
<evidence type="ECO:0000259" key="2">
    <source>
        <dbReference type="Pfam" id="PF03070"/>
    </source>
</evidence>
<dbReference type="InterPro" id="IPR027574">
    <property type="entry name" value="Thiaminase_II"/>
</dbReference>
<dbReference type="EMBL" id="QYRN01000005">
    <property type="protein sequence ID" value="RIY00876.1"/>
    <property type="molecule type" value="Genomic_DNA"/>
</dbReference>
<dbReference type="GO" id="GO:0005829">
    <property type="term" value="C:cytosol"/>
    <property type="evidence" value="ECO:0007669"/>
    <property type="project" value="TreeGrafter"/>
</dbReference>
<dbReference type="InterPro" id="IPR004305">
    <property type="entry name" value="Thiaminase-2/PQQC"/>
</dbReference>
<accession>A0A3A1WJU6</accession>
<dbReference type="InterPro" id="IPR050967">
    <property type="entry name" value="Thiamine_Salvage_TenA"/>
</dbReference>
<evidence type="ECO:0000313" key="3">
    <source>
        <dbReference type="EMBL" id="RIY00876.1"/>
    </source>
</evidence>
<keyword evidence="4" id="KW-1185">Reference proteome</keyword>
<feature type="domain" description="Thiaminase-2/PQQC" evidence="2">
    <location>
        <begin position="15"/>
        <end position="215"/>
    </location>
</feature>
<keyword evidence="1" id="KW-0378">Hydrolase</keyword>
<evidence type="ECO:0000313" key="4">
    <source>
        <dbReference type="Proteomes" id="UP000265750"/>
    </source>
</evidence>
<dbReference type="PANTHER" id="PTHR43198:SF2">
    <property type="entry name" value="SI:CH1073-67J19.1-RELATED"/>
    <property type="match status" value="1"/>
</dbReference>
<dbReference type="NCBIfam" id="TIGR04306">
    <property type="entry name" value="salvage_TenA"/>
    <property type="match status" value="1"/>
</dbReference>
<comment type="caution">
    <text evidence="3">The sequence shown here is derived from an EMBL/GenBank/DDBJ whole genome shotgun (WGS) entry which is preliminary data.</text>
</comment>
<dbReference type="EC" id="3.5.99.2" evidence="1"/>
<dbReference type="RefSeq" id="WP_119540078.1">
    <property type="nucleotide sequence ID" value="NZ_QYRN01000005.1"/>
</dbReference>
<dbReference type="PANTHER" id="PTHR43198">
    <property type="entry name" value="BIFUNCTIONAL TH2 PROTEIN"/>
    <property type="match status" value="1"/>
</dbReference>
<evidence type="ECO:0000256" key="1">
    <source>
        <dbReference type="RuleBase" id="RU363093"/>
    </source>
</evidence>
<dbReference type="GO" id="GO:0009228">
    <property type="term" value="P:thiamine biosynthetic process"/>
    <property type="evidence" value="ECO:0007669"/>
    <property type="project" value="UniProtKB-KW"/>
</dbReference>
<dbReference type="CDD" id="cd19367">
    <property type="entry name" value="TenA_C_ScTHI20-like"/>
    <property type="match status" value="1"/>
</dbReference>
<keyword evidence="1" id="KW-0784">Thiamine biosynthesis</keyword>
<comment type="catalytic activity">
    <reaction evidence="1">
        <text>thiamine + H2O = 5-(2-hydroxyethyl)-4-methylthiazole + 4-amino-5-hydroxymethyl-2-methylpyrimidine + H(+)</text>
        <dbReference type="Rhea" id="RHEA:17509"/>
        <dbReference type="ChEBI" id="CHEBI:15377"/>
        <dbReference type="ChEBI" id="CHEBI:15378"/>
        <dbReference type="ChEBI" id="CHEBI:16892"/>
        <dbReference type="ChEBI" id="CHEBI:17957"/>
        <dbReference type="ChEBI" id="CHEBI:18385"/>
        <dbReference type="EC" id="3.5.99.2"/>
    </reaction>
</comment>
<comment type="pathway">
    <text evidence="1">Cofactor biosynthesis; thiamine diphosphate biosynthesis.</text>
</comment>
<sequence length="221" mass="24898">MDIFDRLRQATLADWTAYVEHPFVRELGAGTLPQAAFRTYLEQDYLFLIQFARANALAIYKSRTLADMREAKGTLGAILDDEMHLHVRLCARWGMTRDDLERAAEHPATVAYTRFVLDCGQSGDLLDLNAALAPCVIGYAEIARALAPSLHDDHPYREWIADYAGEAYQGVAARARGHLDRLAERYLTPARLGQVQEIFATACRLEADFWQMGLDSARRAH</sequence>
<dbReference type="UniPathway" id="UPA00060"/>
<gene>
    <name evidence="3" type="primary">tenA</name>
    <name evidence="3" type="ORF">D3218_10765</name>
</gene>
<dbReference type="Pfam" id="PF03070">
    <property type="entry name" value="TENA_THI-4"/>
    <property type="match status" value="1"/>
</dbReference>
<protein>
    <recommendedName>
        <fullName evidence="1">Aminopyrimidine aminohydrolase</fullName>
        <ecNumber evidence="1">3.5.99.2</ecNumber>
    </recommendedName>
</protein>
<dbReference type="InterPro" id="IPR016084">
    <property type="entry name" value="Haem_Oase-like_multi-hlx"/>
</dbReference>
<dbReference type="GO" id="GO:0050334">
    <property type="term" value="F:thiaminase activity"/>
    <property type="evidence" value="ECO:0007669"/>
    <property type="project" value="UniProtKB-EC"/>
</dbReference>
<dbReference type="Proteomes" id="UP000265750">
    <property type="component" value="Unassembled WGS sequence"/>
</dbReference>
<reference evidence="4" key="1">
    <citation type="submission" date="2018-09" db="EMBL/GenBank/DDBJ databases">
        <authorList>
            <person name="Tuo L."/>
        </authorList>
    </citation>
    <scope>NUCLEOTIDE SEQUENCE [LARGE SCALE GENOMIC DNA]</scope>
    <source>
        <strain evidence="4">M2BS4Y-1</strain>
    </source>
</reference>